<accession>A0AAJ8E1W3</accession>
<dbReference type="AlphaFoldDB" id="A0AAJ8E1W3"/>
<proteinExistence type="predicted"/>
<sequence length="117" mass="12943">MKEIKNISTEDRSEKARVTEDVPTMSIGQKKRDRQLISETLGVDVRGGDGWKAKSDNADKSIRLAKVTYNDGVFRTEKKLICPIGVEPMASIENTSGAEEYTRSSSGHQLSISKIVK</sequence>
<evidence type="ECO:0000256" key="1">
    <source>
        <dbReference type="SAM" id="MobiDB-lite"/>
    </source>
</evidence>
<reference evidence="2" key="1">
    <citation type="submission" date="2025-02" db="EMBL/GenBank/DDBJ databases">
        <authorList>
            <consortium name="NCBI Genome Project"/>
        </authorList>
    </citation>
    <scope>NUCLEOTIDE SEQUENCE</scope>
</reference>
<feature type="region of interest" description="Disordered" evidence="1">
    <location>
        <begin position="1"/>
        <end position="31"/>
    </location>
</feature>
<evidence type="ECO:0000313" key="2">
    <source>
        <dbReference type="RefSeq" id="XP_059603844.1"/>
    </source>
</evidence>
<gene>
    <name evidence="2" type="ORF">An07g10180</name>
</gene>
<name>A0AAJ8E1W3_ASPNG</name>
<reference evidence="2" key="2">
    <citation type="submission" date="2025-08" db="UniProtKB">
        <authorList>
            <consortium name="RefSeq"/>
        </authorList>
    </citation>
    <scope>IDENTIFICATION</scope>
</reference>
<protein>
    <submittedName>
        <fullName evidence="2">Uncharacterized protein</fullName>
    </submittedName>
</protein>
<dbReference type="GeneID" id="84591546"/>
<dbReference type="KEGG" id="ang:An07g10180"/>
<feature type="compositionally biased region" description="Basic and acidic residues" evidence="1">
    <location>
        <begin position="1"/>
        <end position="20"/>
    </location>
</feature>
<feature type="region of interest" description="Disordered" evidence="1">
    <location>
        <begin position="95"/>
        <end position="117"/>
    </location>
</feature>
<dbReference type="RefSeq" id="XP_059603844.1">
    <property type="nucleotide sequence ID" value="XM_059748744.1"/>
</dbReference>
<organism evidence="2">
    <name type="scientific">Aspergillus niger</name>
    <dbReference type="NCBI Taxonomy" id="5061"/>
    <lineage>
        <taxon>Eukaryota</taxon>
        <taxon>Fungi</taxon>
        <taxon>Dikarya</taxon>
        <taxon>Ascomycota</taxon>
        <taxon>Pezizomycotina</taxon>
        <taxon>Eurotiomycetes</taxon>
        <taxon>Eurotiomycetidae</taxon>
        <taxon>Eurotiales</taxon>
        <taxon>Aspergillaceae</taxon>
        <taxon>Aspergillus</taxon>
        <taxon>Aspergillus subgen. Circumdati</taxon>
    </lineage>
</organism>
<dbReference type="VEuPathDB" id="FungiDB:An07g10180"/>